<dbReference type="KEGG" id="mng:MNEG_2227"/>
<dbReference type="OrthoDB" id="10669950at2759"/>
<proteinExistence type="predicted"/>
<dbReference type="GeneID" id="25735105"/>
<accession>A0A0D2LGX2</accession>
<organism evidence="2 3">
    <name type="scientific">Monoraphidium neglectum</name>
    <dbReference type="NCBI Taxonomy" id="145388"/>
    <lineage>
        <taxon>Eukaryota</taxon>
        <taxon>Viridiplantae</taxon>
        <taxon>Chlorophyta</taxon>
        <taxon>core chlorophytes</taxon>
        <taxon>Chlorophyceae</taxon>
        <taxon>CS clade</taxon>
        <taxon>Sphaeropleales</taxon>
        <taxon>Selenastraceae</taxon>
        <taxon>Monoraphidium</taxon>
    </lineage>
</organism>
<evidence type="ECO:0000313" key="2">
    <source>
        <dbReference type="EMBL" id="KIZ05739.1"/>
    </source>
</evidence>
<gene>
    <name evidence="2" type="ORF">MNEG_2227</name>
</gene>
<dbReference type="RefSeq" id="XP_013904758.1">
    <property type="nucleotide sequence ID" value="XM_014049304.1"/>
</dbReference>
<dbReference type="EMBL" id="KK100463">
    <property type="protein sequence ID" value="KIZ05739.1"/>
    <property type="molecule type" value="Genomic_DNA"/>
</dbReference>
<keyword evidence="3" id="KW-1185">Reference proteome</keyword>
<evidence type="ECO:0000256" key="1">
    <source>
        <dbReference type="SAM" id="MobiDB-lite"/>
    </source>
</evidence>
<evidence type="ECO:0000313" key="3">
    <source>
        <dbReference type="Proteomes" id="UP000054498"/>
    </source>
</evidence>
<feature type="non-terminal residue" evidence="2">
    <location>
        <position position="1"/>
    </location>
</feature>
<sequence>AREALRRELGGLAAENRRLLRAVEVSAERCALTRATANVQSDVGQLLRLVRDVREEVLCLGGSGGGGGSSSGPGDAAERSSGAAGGGSPGGASAPAGGRLMRRGSIDASLCAAVCDALGWGGGLDEARRRGTAANGSKPAAAAPPPPPAVIDADTRATAPGAWPQAAADAPPSLLPASSDEVDFPKTPASPPASGALACP</sequence>
<dbReference type="AlphaFoldDB" id="A0A0D2LGX2"/>
<feature type="compositionally biased region" description="Gly residues" evidence="1">
    <location>
        <begin position="61"/>
        <end position="71"/>
    </location>
</feature>
<feature type="region of interest" description="Disordered" evidence="1">
    <location>
        <begin position="61"/>
        <end position="99"/>
    </location>
</feature>
<name>A0A0D2LGX2_9CHLO</name>
<dbReference type="Proteomes" id="UP000054498">
    <property type="component" value="Unassembled WGS sequence"/>
</dbReference>
<reference evidence="2 3" key="1">
    <citation type="journal article" date="2013" name="BMC Genomics">
        <title>Reconstruction of the lipid metabolism for the microalga Monoraphidium neglectum from its genome sequence reveals characteristics suitable for biofuel production.</title>
        <authorList>
            <person name="Bogen C."/>
            <person name="Al-Dilaimi A."/>
            <person name="Albersmeier A."/>
            <person name="Wichmann J."/>
            <person name="Grundmann M."/>
            <person name="Rupp O."/>
            <person name="Lauersen K.J."/>
            <person name="Blifernez-Klassen O."/>
            <person name="Kalinowski J."/>
            <person name="Goesmann A."/>
            <person name="Mussgnug J.H."/>
            <person name="Kruse O."/>
        </authorList>
    </citation>
    <scope>NUCLEOTIDE SEQUENCE [LARGE SCALE GENOMIC DNA]</scope>
    <source>
        <strain evidence="2 3">SAG 48.87</strain>
    </source>
</reference>
<feature type="region of interest" description="Disordered" evidence="1">
    <location>
        <begin position="125"/>
        <end position="200"/>
    </location>
</feature>
<protein>
    <submittedName>
        <fullName evidence="2">Uncharacterized protein</fullName>
    </submittedName>
</protein>
<feature type="compositionally biased region" description="Low complexity" evidence="1">
    <location>
        <begin position="157"/>
        <end position="179"/>
    </location>
</feature>